<dbReference type="PANTHER" id="PTHR22834:SF20">
    <property type="entry name" value="SH3 DOMAIN-CONTAINING PROTEIN"/>
    <property type="match status" value="1"/>
</dbReference>
<dbReference type="AlphaFoldDB" id="A0A2G8SJL8"/>
<dbReference type="Proteomes" id="UP000230002">
    <property type="component" value="Unassembled WGS sequence"/>
</dbReference>
<organism evidence="3 4">
    <name type="scientific">Ganoderma sinense ZZ0214-1</name>
    <dbReference type="NCBI Taxonomy" id="1077348"/>
    <lineage>
        <taxon>Eukaryota</taxon>
        <taxon>Fungi</taxon>
        <taxon>Dikarya</taxon>
        <taxon>Basidiomycota</taxon>
        <taxon>Agaricomycotina</taxon>
        <taxon>Agaricomycetes</taxon>
        <taxon>Polyporales</taxon>
        <taxon>Polyporaceae</taxon>
        <taxon>Ganoderma</taxon>
    </lineage>
</organism>
<dbReference type="OrthoDB" id="10256089at2759"/>
<gene>
    <name evidence="3" type="ORF">GSI_03658</name>
</gene>
<dbReference type="GO" id="GO:0005737">
    <property type="term" value="C:cytoplasm"/>
    <property type="evidence" value="ECO:0007669"/>
    <property type="project" value="TreeGrafter"/>
</dbReference>
<evidence type="ECO:0000313" key="3">
    <source>
        <dbReference type="EMBL" id="PIL33950.1"/>
    </source>
</evidence>
<dbReference type="SMART" id="SM00325">
    <property type="entry name" value="RhoGEF"/>
    <property type="match status" value="1"/>
</dbReference>
<dbReference type="InterPro" id="IPR035899">
    <property type="entry name" value="DBL_dom_sf"/>
</dbReference>
<dbReference type="Gene3D" id="1.20.1270.60">
    <property type="entry name" value="Arfaptin homology (AH) domain/BAR domain"/>
    <property type="match status" value="1"/>
</dbReference>
<proteinExistence type="predicted"/>
<dbReference type="SUPFAM" id="SSF48065">
    <property type="entry name" value="DBL homology domain (DH-domain)"/>
    <property type="match status" value="1"/>
</dbReference>
<feature type="compositionally biased region" description="Low complexity" evidence="1">
    <location>
        <begin position="647"/>
        <end position="665"/>
    </location>
</feature>
<dbReference type="InterPro" id="IPR051492">
    <property type="entry name" value="Dynamin-Rho_GEF"/>
</dbReference>
<dbReference type="EMBL" id="AYKW01000006">
    <property type="protein sequence ID" value="PIL33950.1"/>
    <property type="molecule type" value="Genomic_DNA"/>
</dbReference>
<feature type="compositionally biased region" description="Pro residues" evidence="1">
    <location>
        <begin position="587"/>
        <end position="600"/>
    </location>
</feature>
<comment type="caution">
    <text evidence="3">The sequence shown here is derived from an EMBL/GenBank/DDBJ whole genome shotgun (WGS) entry which is preliminary data.</text>
</comment>
<dbReference type="Gene3D" id="1.20.900.10">
    <property type="entry name" value="Dbl homology (DH) domain"/>
    <property type="match status" value="1"/>
</dbReference>
<dbReference type="PROSITE" id="PS50010">
    <property type="entry name" value="DH_2"/>
    <property type="match status" value="1"/>
</dbReference>
<evidence type="ECO:0000256" key="1">
    <source>
        <dbReference type="SAM" id="MobiDB-lite"/>
    </source>
</evidence>
<dbReference type="InterPro" id="IPR027267">
    <property type="entry name" value="AH/BAR_dom_sf"/>
</dbReference>
<dbReference type="InterPro" id="IPR000219">
    <property type="entry name" value="DH_dom"/>
</dbReference>
<dbReference type="GO" id="GO:0005085">
    <property type="term" value="F:guanyl-nucleotide exchange factor activity"/>
    <property type="evidence" value="ECO:0007669"/>
    <property type="project" value="InterPro"/>
</dbReference>
<dbReference type="CDD" id="cd00160">
    <property type="entry name" value="RhoGEF"/>
    <property type="match status" value="1"/>
</dbReference>
<dbReference type="PANTHER" id="PTHR22834">
    <property type="entry name" value="NUCLEAR FUSION PROTEIN FUS2"/>
    <property type="match status" value="1"/>
</dbReference>
<feature type="compositionally biased region" description="Low complexity" evidence="1">
    <location>
        <begin position="687"/>
        <end position="697"/>
    </location>
</feature>
<accession>A0A2G8SJL8</accession>
<reference evidence="3 4" key="1">
    <citation type="journal article" date="2015" name="Sci. Rep.">
        <title>Chromosome-level genome map provides insights into diverse defense mechanisms in the medicinal fungus Ganoderma sinense.</title>
        <authorList>
            <person name="Zhu Y."/>
            <person name="Xu J."/>
            <person name="Sun C."/>
            <person name="Zhou S."/>
            <person name="Xu H."/>
            <person name="Nelson D.R."/>
            <person name="Qian J."/>
            <person name="Song J."/>
            <person name="Luo H."/>
            <person name="Xiang L."/>
            <person name="Li Y."/>
            <person name="Xu Z."/>
            <person name="Ji A."/>
            <person name="Wang L."/>
            <person name="Lu S."/>
            <person name="Hayward A."/>
            <person name="Sun W."/>
            <person name="Li X."/>
            <person name="Schwartz D.C."/>
            <person name="Wang Y."/>
            <person name="Chen S."/>
        </authorList>
    </citation>
    <scope>NUCLEOTIDE SEQUENCE [LARGE SCALE GENOMIC DNA]</scope>
    <source>
        <strain evidence="3 4">ZZ0214-1</strain>
    </source>
</reference>
<keyword evidence="4" id="KW-1185">Reference proteome</keyword>
<evidence type="ECO:0000313" key="4">
    <source>
        <dbReference type="Proteomes" id="UP000230002"/>
    </source>
</evidence>
<sequence length="777" mass="85508">MSTTTTTTTTKREYALLELLASERTYASDLTLICDYQIPLASGRLSSISSVFPAVETTISQYRGLGSSTLNSSSPADIPSLAGPSTVSPGRPQTIASETSEISLSSIFTLRPMKTKDVEIVFSNIDQLAELSDDFLYQMESALGELIMGNEGEDHVGKLFIEFMPKMEPLYRTYVMNQAHALERYHLLSGTFQFDVYLPQSRILAHKSSNAWDLPSLLIKPVQRLLHYPQLLAAIIAETPDSHGDKANLVEAHARMEAVTRDLNARWIQQRVVQEVLAQAGTGSVNTSLMGTGDGTKAKRSHSLKFKVSLISPVTLGRRMKNFRPGSFKTIEGPPAETAEAETVQAMSMRLKRYGPVMLQFTREMIDWADAMCNVVCALEEWAKSFARVIWEPDHEEEISETFQVFLAIISDKWLVACNQLKDKINEDVLRTVASLTDSMVAPMLLLEAMQSVEPTHSATKSRPPPSIPAASQSYAALCAQLFAELPTFFTLLDKGIAVCILKWAHIQCQFYHNALDLWRTMWYGLKEDGETNGGAEETLRVWWNRFSEVYNDLTNLNITRRLEKKHKAARSRIIPGRKSKDVVLPGPKPDPLLPLPIPAPHPGSLESPFVVSPASASTTSISSSLKSWMGRRGRSLSRGKPESEESLLYSRRSSMSSMSGRSSSCPTESSRPAKLLFPSNKSGYATFSRTRSKSSCSGGGTSSGMLTMSARPLPPSPGPSRSSSRISFDRIRRENGGQGPLVSMNRLPTASSSPGLQAVMQMQEGHSLLLGLLATL</sequence>
<protein>
    <recommendedName>
        <fullName evidence="2">DH domain-containing protein</fullName>
    </recommendedName>
</protein>
<feature type="region of interest" description="Disordered" evidence="1">
    <location>
        <begin position="622"/>
        <end position="727"/>
    </location>
</feature>
<evidence type="ECO:0000259" key="2">
    <source>
        <dbReference type="PROSITE" id="PS50010"/>
    </source>
</evidence>
<name>A0A2G8SJL8_9APHY</name>
<feature type="region of interest" description="Disordered" evidence="1">
    <location>
        <begin position="70"/>
        <end position="94"/>
    </location>
</feature>
<feature type="domain" description="DH" evidence="2">
    <location>
        <begin position="11"/>
        <end position="266"/>
    </location>
</feature>
<dbReference type="Pfam" id="PF00621">
    <property type="entry name" value="RhoGEF"/>
    <property type="match status" value="1"/>
</dbReference>
<feature type="region of interest" description="Disordered" evidence="1">
    <location>
        <begin position="579"/>
        <end position="600"/>
    </location>
</feature>
<dbReference type="STRING" id="1077348.A0A2G8SJL8"/>